<evidence type="ECO:0000313" key="2">
    <source>
        <dbReference type="Proteomes" id="UP000308508"/>
    </source>
</evidence>
<dbReference type="EMBL" id="SROY01000010">
    <property type="protein sequence ID" value="TLX20684.1"/>
    <property type="molecule type" value="Genomic_DNA"/>
</dbReference>
<name>A0A5R9PAV7_9GAMM</name>
<gene>
    <name evidence="1" type="ORF">E5S66_13420</name>
</gene>
<organism evidence="1 2">
    <name type="scientific">Thermomonas fusca</name>
    <dbReference type="NCBI Taxonomy" id="215690"/>
    <lineage>
        <taxon>Bacteria</taxon>
        <taxon>Pseudomonadati</taxon>
        <taxon>Pseudomonadota</taxon>
        <taxon>Gammaproteobacteria</taxon>
        <taxon>Lysobacterales</taxon>
        <taxon>Lysobacteraceae</taxon>
        <taxon>Thermomonas</taxon>
    </lineage>
</organism>
<keyword evidence="2" id="KW-1185">Reference proteome</keyword>
<sequence length="75" mass="8478">MIHEIHVESDGDQNVKAMILTHPVYLGLEPHLEESVRKELRSKGIVIIQDNQGLAAPLQALAREITRIEKGWELV</sequence>
<protein>
    <submittedName>
        <fullName evidence="1">Uncharacterized protein</fullName>
    </submittedName>
</protein>
<proteinExistence type="predicted"/>
<dbReference type="Proteomes" id="UP000308508">
    <property type="component" value="Unassembled WGS sequence"/>
</dbReference>
<accession>A0A5R9PAV7</accession>
<evidence type="ECO:0000313" key="1">
    <source>
        <dbReference type="EMBL" id="TLX20684.1"/>
    </source>
</evidence>
<reference evidence="1 2" key="1">
    <citation type="submission" date="2019-04" db="EMBL/GenBank/DDBJ databases">
        <authorList>
            <person name="Grouzdev D.S."/>
            <person name="Nazina T.N."/>
        </authorList>
    </citation>
    <scope>NUCLEOTIDE SEQUENCE [LARGE SCALE GENOMIC DNA]</scope>
    <source>
        <strain evidence="1 2">SHC 3-19</strain>
    </source>
</reference>
<comment type="caution">
    <text evidence="1">The sequence shown here is derived from an EMBL/GenBank/DDBJ whole genome shotgun (WGS) entry which is preliminary data.</text>
</comment>
<dbReference type="RefSeq" id="WP_138350040.1">
    <property type="nucleotide sequence ID" value="NZ_SROY01000010.1"/>
</dbReference>
<dbReference type="AlphaFoldDB" id="A0A5R9PAV7"/>